<sequence>MAAYQSRAPNALNTVAMLFHWEYIRSQARKQYSEKDINRAITLISSLTDVSELTIEWDESNN</sequence>
<gene>
    <name evidence="1" type="ORF">H1R20_g8974</name>
</gene>
<evidence type="ECO:0000313" key="2">
    <source>
        <dbReference type="Proteomes" id="UP001140091"/>
    </source>
</evidence>
<comment type="caution">
    <text evidence="1">The sequence shown here is derived from an EMBL/GenBank/DDBJ whole genome shotgun (WGS) entry which is preliminary data.</text>
</comment>
<reference evidence="1" key="1">
    <citation type="submission" date="2022-06" db="EMBL/GenBank/DDBJ databases">
        <title>Genome Sequence of Candolleomyces eurysporus.</title>
        <authorList>
            <person name="Buettner E."/>
        </authorList>
    </citation>
    <scope>NUCLEOTIDE SEQUENCE</scope>
    <source>
        <strain evidence="1">VTCC 930004</strain>
    </source>
</reference>
<proteinExistence type="predicted"/>
<dbReference type="OrthoDB" id="2997904at2759"/>
<keyword evidence="2" id="KW-1185">Reference proteome</keyword>
<feature type="non-terminal residue" evidence="1">
    <location>
        <position position="62"/>
    </location>
</feature>
<dbReference type="Proteomes" id="UP001140091">
    <property type="component" value="Unassembled WGS sequence"/>
</dbReference>
<dbReference type="AlphaFoldDB" id="A0A9W8MEY4"/>
<evidence type="ECO:0000313" key="1">
    <source>
        <dbReference type="EMBL" id="KAJ2928116.1"/>
    </source>
</evidence>
<accession>A0A9W8MEY4</accession>
<name>A0A9W8MEY4_9AGAR</name>
<protein>
    <submittedName>
        <fullName evidence="1">Uncharacterized protein</fullName>
    </submittedName>
</protein>
<dbReference type="EMBL" id="JANBPK010000940">
    <property type="protein sequence ID" value="KAJ2928116.1"/>
    <property type="molecule type" value="Genomic_DNA"/>
</dbReference>
<organism evidence="1 2">
    <name type="scientific">Candolleomyces eurysporus</name>
    <dbReference type="NCBI Taxonomy" id="2828524"/>
    <lineage>
        <taxon>Eukaryota</taxon>
        <taxon>Fungi</taxon>
        <taxon>Dikarya</taxon>
        <taxon>Basidiomycota</taxon>
        <taxon>Agaricomycotina</taxon>
        <taxon>Agaricomycetes</taxon>
        <taxon>Agaricomycetidae</taxon>
        <taxon>Agaricales</taxon>
        <taxon>Agaricineae</taxon>
        <taxon>Psathyrellaceae</taxon>
        <taxon>Candolleomyces</taxon>
    </lineage>
</organism>